<dbReference type="PANTHER" id="PTHR39173:SF1">
    <property type="entry name" value="ACETYLTRANSFERASE"/>
    <property type="match status" value="1"/>
</dbReference>
<feature type="domain" description="N-acetyltransferase" evidence="1">
    <location>
        <begin position="9"/>
        <end position="180"/>
    </location>
</feature>
<evidence type="ECO:0000313" key="3">
    <source>
        <dbReference type="Proteomes" id="UP000076079"/>
    </source>
</evidence>
<organism evidence="2 3">
    <name type="scientific">Luteitalea pratensis</name>
    <dbReference type="NCBI Taxonomy" id="1855912"/>
    <lineage>
        <taxon>Bacteria</taxon>
        <taxon>Pseudomonadati</taxon>
        <taxon>Acidobacteriota</taxon>
        <taxon>Vicinamibacteria</taxon>
        <taxon>Vicinamibacterales</taxon>
        <taxon>Vicinamibacteraceae</taxon>
        <taxon>Luteitalea</taxon>
    </lineage>
</organism>
<dbReference type="InterPro" id="IPR000182">
    <property type="entry name" value="GNAT_dom"/>
</dbReference>
<dbReference type="CDD" id="cd04301">
    <property type="entry name" value="NAT_SF"/>
    <property type="match status" value="1"/>
</dbReference>
<dbReference type="SUPFAM" id="SSF55729">
    <property type="entry name" value="Acyl-CoA N-acyltransferases (Nat)"/>
    <property type="match status" value="1"/>
</dbReference>
<dbReference type="STRING" id="1855912.LuPra_00185"/>
<accession>A0A143PET8</accession>
<dbReference type="PROSITE" id="PS51186">
    <property type="entry name" value="GNAT"/>
    <property type="match status" value="1"/>
</dbReference>
<dbReference type="GO" id="GO:0016747">
    <property type="term" value="F:acyltransferase activity, transferring groups other than amino-acyl groups"/>
    <property type="evidence" value="ECO:0007669"/>
    <property type="project" value="InterPro"/>
</dbReference>
<dbReference type="EMBL" id="CP015136">
    <property type="protein sequence ID" value="AMY07021.1"/>
    <property type="molecule type" value="Genomic_DNA"/>
</dbReference>
<keyword evidence="2" id="KW-0808">Transferase</keyword>
<keyword evidence="3" id="KW-1185">Reference proteome</keyword>
<gene>
    <name evidence="2" type="ORF">LuPra_00185</name>
</gene>
<dbReference type="PATRIC" id="fig|1813736.3.peg.196"/>
<reference evidence="3" key="2">
    <citation type="submission" date="2016-04" db="EMBL/GenBank/DDBJ databases">
        <title>First Complete Genome Sequence of a Subdivision 6 Acidobacterium.</title>
        <authorList>
            <person name="Huang S."/>
            <person name="Vieira S."/>
            <person name="Bunk B."/>
            <person name="Riedel T."/>
            <person name="Sproeer C."/>
            <person name="Overmann J."/>
        </authorList>
    </citation>
    <scope>NUCLEOTIDE SEQUENCE [LARGE SCALE GENOMIC DNA]</scope>
    <source>
        <strain evidence="3">DSM 100886 HEG_-6_39</strain>
    </source>
</reference>
<sequence>MNRIMGMPLVLRVPTPDEEQEFLRAHQATSPDVPNFLHDYEEGVPFGRYLEVLAERARGEELLPGHVASTFLFAFAGPRIVGRVSIRHALNPYLERVGGHIGYAVVPEFRRRGVATEMLRQALVIARDRLALGRVLVTCDDDNVGSIRTIEKNGGVLESIIAGPEMAKAKRRYWIDTSGV</sequence>
<dbReference type="Pfam" id="PF13302">
    <property type="entry name" value="Acetyltransf_3"/>
    <property type="match status" value="1"/>
</dbReference>
<reference evidence="2 3" key="1">
    <citation type="journal article" date="2016" name="Genome Announc.">
        <title>First Complete Genome Sequence of a Subdivision 6 Acidobacterium Strain.</title>
        <authorList>
            <person name="Huang S."/>
            <person name="Vieira S."/>
            <person name="Bunk B."/>
            <person name="Riedel T."/>
            <person name="Sproer C."/>
            <person name="Overmann J."/>
        </authorList>
    </citation>
    <scope>NUCLEOTIDE SEQUENCE [LARGE SCALE GENOMIC DNA]</scope>
    <source>
        <strain evidence="3">DSM 100886 HEG_-6_39</strain>
    </source>
</reference>
<dbReference type="KEGG" id="abac:LuPra_00185"/>
<evidence type="ECO:0000259" key="1">
    <source>
        <dbReference type="PROSITE" id="PS51186"/>
    </source>
</evidence>
<proteinExistence type="predicted"/>
<dbReference type="AlphaFoldDB" id="A0A143PET8"/>
<dbReference type="RefSeq" id="WP_234800662.1">
    <property type="nucleotide sequence ID" value="NZ_CP015136.1"/>
</dbReference>
<dbReference type="InterPro" id="IPR016181">
    <property type="entry name" value="Acyl_CoA_acyltransferase"/>
</dbReference>
<name>A0A143PET8_LUTPR</name>
<evidence type="ECO:0000313" key="2">
    <source>
        <dbReference type="EMBL" id="AMY07021.1"/>
    </source>
</evidence>
<dbReference type="Proteomes" id="UP000076079">
    <property type="component" value="Chromosome"/>
</dbReference>
<dbReference type="PANTHER" id="PTHR39173">
    <property type="entry name" value="ACETYLTRANSFERASE"/>
    <property type="match status" value="1"/>
</dbReference>
<protein>
    <submittedName>
        <fullName evidence="2">Putative acetyltransferase</fullName>
    </submittedName>
</protein>
<dbReference type="Gene3D" id="3.40.630.30">
    <property type="match status" value="1"/>
</dbReference>